<keyword evidence="1" id="KW-0238">DNA-binding</keyword>
<dbReference type="SMART" id="SM00418">
    <property type="entry name" value="HTH_ARSR"/>
    <property type="match status" value="1"/>
</dbReference>
<protein>
    <submittedName>
        <fullName evidence="3">Helix-turn-helix domain-containing protein</fullName>
    </submittedName>
</protein>
<dbReference type="InterPro" id="IPR036390">
    <property type="entry name" value="WH_DNA-bd_sf"/>
</dbReference>
<dbReference type="InterPro" id="IPR011991">
    <property type="entry name" value="ArsR-like_HTH"/>
</dbReference>
<dbReference type="PANTHER" id="PTHR39168">
    <property type="entry name" value="TRANSCRIPTIONAL REGULATOR-RELATED"/>
    <property type="match status" value="1"/>
</dbReference>
<evidence type="ECO:0000256" key="1">
    <source>
        <dbReference type="ARBA" id="ARBA00023125"/>
    </source>
</evidence>
<dbReference type="Pfam" id="PF12840">
    <property type="entry name" value="HTH_20"/>
    <property type="match status" value="1"/>
</dbReference>
<evidence type="ECO:0000313" key="3">
    <source>
        <dbReference type="EMBL" id="WAH38052.1"/>
    </source>
</evidence>
<feature type="domain" description="HTH arsR-type" evidence="2">
    <location>
        <begin position="1"/>
        <end position="96"/>
    </location>
</feature>
<dbReference type="Proteomes" id="UP001164803">
    <property type="component" value="Chromosome"/>
</dbReference>
<evidence type="ECO:0000313" key="4">
    <source>
        <dbReference type="Proteomes" id="UP001164803"/>
    </source>
</evidence>
<dbReference type="SUPFAM" id="SSF46785">
    <property type="entry name" value="Winged helix' DNA-binding domain"/>
    <property type="match status" value="1"/>
</dbReference>
<dbReference type="InterPro" id="IPR001845">
    <property type="entry name" value="HTH_ArsR_DNA-bd_dom"/>
</dbReference>
<dbReference type="InterPro" id="IPR052543">
    <property type="entry name" value="HTH_Metal-responsive_Reg"/>
</dbReference>
<dbReference type="EMBL" id="CP104064">
    <property type="protein sequence ID" value="WAH38052.1"/>
    <property type="molecule type" value="Genomic_DNA"/>
</dbReference>
<sequence>MTNSSNPNLVEVAALIGDASRANMLLSLLGGKALPASELARLAHISPQTASSHLAKMVSAGLLVLETYGRHRYYRLAGEDVAHALESLNAIAPVKPVRSLRESDQTRALRFARTCYDHVAGELGVALCDRFVELEILSPAERDFELSALGADRLEQFGIPVTTLRQERRHFSRKCLDWSERRHHLAGSLGAAMTNRFFELHWIERIPGGRAVRLTPAGRHGLRDEFGMEFAH</sequence>
<gene>
    <name evidence="3" type="ORF">NZD86_06070</name>
</gene>
<dbReference type="CDD" id="cd00090">
    <property type="entry name" value="HTH_ARSR"/>
    <property type="match status" value="1"/>
</dbReference>
<evidence type="ECO:0000259" key="2">
    <source>
        <dbReference type="PROSITE" id="PS50987"/>
    </source>
</evidence>
<accession>A0ABY6Z587</accession>
<proteinExistence type="predicted"/>
<dbReference type="Gene3D" id="1.10.10.10">
    <property type="entry name" value="Winged helix-like DNA-binding domain superfamily/Winged helix DNA-binding domain"/>
    <property type="match status" value="1"/>
</dbReference>
<keyword evidence="4" id="KW-1185">Reference proteome</keyword>
<dbReference type="InterPro" id="IPR036388">
    <property type="entry name" value="WH-like_DNA-bd_sf"/>
</dbReference>
<organism evidence="3 4">
    <name type="scientific">Alicyclobacillus dauci</name>
    <dbReference type="NCBI Taxonomy" id="1475485"/>
    <lineage>
        <taxon>Bacteria</taxon>
        <taxon>Bacillati</taxon>
        <taxon>Bacillota</taxon>
        <taxon>Bacilli</taxon>
        <taxon>Bacillales</taxon>
        <taxon>Alicyclobacillaceae</taxon>
        <taxon>Alicyclobacillus</taxon>
    </lineage>
</organism>
<dbReference type="PANTHER" id="PTHR39168:SF1">
    <property type="entry name" value="TRANSCRIPTIONAL REGULATORY PROTEIN"/>
    <property type="match status" value="1"/>
</dbReference>
<dbReference type="PROSITE" id="PS50987">
    <property type="entry name" value="HTH_ARSR_2"/>
    <property type="match status" value="1"/>
</dbReference>
<reference evidence="3" key="1">
    <citation type="submission" date="2022-08" db="EMBL/GenBank/DDBJ databases">
        <title>Alicyclobacillus dauci DSM2870, complete genome.</title>
        <authorList>
            <person name="Wang Q."/>
            <person name="Cai R."/>
            <person name="Wang Z."/>
        </authorList>
    </citation>
    <scope>NUCLEOTIDE SEQUENCE</scope>
    <source>
        <strain evidence="3">DSM 28700</strain>
    </source>
</reference>
<name>A0ABY6Z587_9BACL</name>
<dbReference type="RefSeq" id="WP_268045598.1">
    <property type="nucleotide sequence ID" value="NZ_CP104064.1"/>
</dbReference>